<comment type="caution">
    <text evidence="1">The sequence shown here is derived from an EMBL/GenBank/DDBJ whole genome shotgun (WGS) entry which is preliminary data.</text>
</comment>
<organism evidence="1 2">
    <name type="scientific">Phytoactinopolyspora halophila</name>
    <dbReference type="NCBI Taxonomy" id="1981511"/>
    <lineage>
        <taxon>Bacteria</taxon>
        <taxon>Bacillati</taxon>
        <taxon>Actinomycetota</taxon>
        <taxon>Actinomycetes</taxon>
        <taxon>Jiangellales</taxon>
        <taxon>Jiangellaceae</taxon>
        <taxon>Phytoactinopolyspora</taxon>
    </lineage>
</organism>
<dbReference type="SFLD" id="SFLDG01129">
    <property type="entry name" value="C1.5:_HAD__Beta-PGM__Phosphata"/>
    <property type="match status" value="1"/>
</dbReference>
<dbReference type="NCBIfam" id="TIGR01509">
    <property type="entry name" value="HAD-SF-IA-v3"/>
    <property type="match status" value="1"/>
</dbReference>
<dbReference type="Proteomes" id="UP000250462">
    <property type="component" value="Unassembled WGS sequence"/>
</dbReference>
<dbReference type="Gene3D" id="3.40.50.1000">
    <property type="entry name" value="HAD superfamily/HAD-like"/>
    <property type="match status" value="1"/>
</dbReference>
<dbReference type="OrthoDB" id="9797415at2"/>
<dbReference type="EMBL" id="QMIG01000013">
    <property type="protein sequence ID" value="RAW13208.1"/>
    <property type="molecule type" value="Genomic_DNA"/>
</dbReference>
<dbReference type="InterPro" id="IPR006439">
    <property type="entry name" value="HAD-SF_hydro_IA"/>
</dbReference>
<dbReference type="InterPro" id="IPR023214">
    <property type="entry name" value="HAD_sf"/>
</dbReference>
<dbReference type="InterPro" id="IPR023198">
    <property type="entry name" value="PGP-like_dom2"/>
</dbReference>
<dbReference type="PANTHER" id="PTHR43611:SF3">
    <property type="entry name" value="FLAVIN MONONUCLEOTIDE HYDROLASE 1, CHLOROPLATIC"/>
    <property type="match status" value="1"/>
</dbReference>
<dbReference type="AlphaFoldDB" id="A0A329QR78"/>
<dbReference type="PANTHER" id="PTHR43611">
    <property type="entry name" value="ALPHA-D-GLUCOSE 1-PHOSPHATE PHOSPHATASE"/>
    <property type="match status" value="1"/>
</dbReference>
<evidence type="ECO:0000313" key="2">
    <source>
        <dbReference type="Proteomes" id="UP000250462"/>
    </source>
</evidence>
<reference evidence="1 2" key="1">
    <citation type="submission" date="2018-06" db="EMBL/GenBank/DDBJ databases">
        <title>Phytoactinopolyspora halophila sp. nov., a novel halophilic actinomycete isolated from a saline soil in China.</title>
        <authorList>
            <person name="Tang S.-K."/>
        </authorList>
    </citation>
    <scope>NUCLEOTIDE SEQUENCE [LARGE SCALE GENOMIC DNA]</scope>
    <source>
        <strain evidence="1 2">YIM 96934</strain>
    </source>
</reference>
<accession>A0A329QR78</accession>
<dbReference type="SFLD" id="SFLDS00003">
    <property type="entry name" value="Haloacid_Dehalogenase"/>
    <property type="match status" value="1"/>
</dbReference>
<dbReference type="CDD" id="cd02603">
    <property type="entry name" value="HAD_sEH-N_like"/>
    <property type="match status" value="1"/>
</dbReference>
<dbReference type="RefSeq" id="WP_112258718.1">
    <property type="nucleotide sequence ID" value="NZ_QMIG01000013.1"/>
</dbReference>
<evidence type="ECO:0000313" key="1">
    <source>
        <dbReference type="EMBL" id="RAW13208.1"/>
    </source>
</evidence>
<sequence length="209" mass="23515">MSPPRTVVFDLGGVLVDWNPRYLYRQLLPTDDDVEWLLAEVTTGAWNKEQDRGRSWAEAVEKLSAQFPEYAELIAAYDERWDEMLGGAFGGMVEILDELRTTGVGLYALTNWSAEKFPIARERYPWLSWFQGIVVSGEEKLVKPDPQIYRVLLERYGIEPASTVYLDDVSANVAAARELGMVGLHVTGDDPERARAELAEMGLVSASRE</sequence>
<dbReference type="SUPFAM" id="SSF56784">
    <property type="entry name" value="HAD-like"/>
    <property type="match status" value="1"/>
</dbReference>
<keyword evidence="2" id="KW-1185">Reference proteome</keyword>
<dbReference type="Pfam" id="PF00702">
    <property type="entry name" value="Hydrolase"/>
    <property type="match status" value="1"/>
</dbReference>
<name>A0A329QR78_9ACTN</name>
<dbReference type="Gene3D" id="1.10.150.240">
    <property type="entry name" value="Putative phosphatase, domain 2"/>
    <property type="match status" value="1"/>
</dbReference>
<proteinExistence type="predicted"/>
<dbReference type="InterPro" id="IPR036412">
    <property type="entry name" value="HAD-like_sf"/>
</dbReference>
<gene>
    <name evidence="1" type="ORF">DPM12_12745</name>
</gene>
<protein>
    <submittedName>
        <fullName evidence="1">HAD family phosphatase</fullName>
    </submittedName>
</protein>